<keyword evidence="6" id="KW-0575">Peroxidase</keyword>
<evidence type="ECO:0000256" key="3">
    <source>
        <dbReference type="ARBA" id="ARBA00023004"/>
    </source>
</evidence>
<dbReference type="EMBL" id="JBHRTF010000001">
    <property type="protein sequence ID" value="MFC3114251.1"/>
    <property type="molecule type" value="Genomic_DNA"/>
</dbReference>
<evidence type="ECO:0000256" key="2">
    <source>
        <dbReference type="ARBA" id="ARBA00022723"/>
    </source>
</evidence>
<dbReference type="Pfam" id="PF21419">
    <property type="entry name" value="RoxA-like_Cyt-c"/>
    <property type="match status" value="1"/>
</dbReference>
<accession>A0ABV7F9M3</accession>
<dbReference type="InterPro" id="IPR051395">
    <property type="entry name" value="Cytochrome_c_Peroxidase/MauG"/>
</dbReference>
<dbReference type="RefSeq" id="WP_378115418.1">
    <property type="nucleotide sequence ID" value="NZ_JBHRTF010000001.1"/>
</dbReference>
<dbReference type="GO" id="GO:0004601">
    <property type="term" value="F:peroxidase activity"/>
    <property type="evidence" value="ECO:0007669"/>
    <property type="project" value="UniProtKB-KW"/>
</dbReference>
<keyword evidence="3 4" id="KW-0408">Iron</keyword>
<dbReference type="PANTHER" id="PTHR30600:SF9">
    <property type="entry name" value="BLR7738 PROTEIN"/>
    <property type="match status" value="1"/>
</dbReference>
<reference evidence="7" key="1">
    <citation type="journal article" date="2019" name="Int. J. Syst. Evol. Microbiol.">
        <title>The Global Catalogue of Microorganisms (GCM) 10K type strain sequencing project: providing services to taxonomists for standard genome sequencing and annotation.</title>
        <authorList>
            <consortium name="The Broad Institute Genomics Platform"/>
            <consortium name="The Broad Institute Genome Sequencing Center for Infectious Disease"/>
            <person name="Wu L."/>
            <person name="Ma J."/>
        </authorList>
    </citation>
    <scope>NUCLEOTIDE SEQUENCE [LARGE SCALE GENOMIC DNA]</scope>
    <source>
        <strain evidence="7">KCTC 52237</strain>
    </source>
</reference>
<gene>
    <name evidence="6" type="ORF">ACFODX_01700</name>
</gene>
<evidence type="ECO:0000259" key="5">
    <source>
        <dbReference type="PROSITE" id="PS51007"/>
    </source>
</evidence>
<dbReference type="InterPro" id="IPR036909">
    <property type="entry name" value="Cyt_c-like_dom_sf"/>
</dbReference>
<dbReference type="Gene3D" id="1.10.760.10">
    <property type="entry name" value="Cytochrome c-like domain"/>
    <property type="match status" value="1"/>
</dbReference>
<dbReference type="InterPro" id="IPR009056">
    <property type="entry name" value="Cyt_c-like_dom"/>
</dbReference>
<evidence type="ECO:0000313" key="7">
    <source>
        <dbReference type="Proteomes" id="UP001595555"/>
    </source>
</evidence>
<dbReference type="InterPro" id="IPR047758">
    <property type="entry name" value="CytoC_perox"/>
</dbReference>
<sequence length="604" mass="67269">MNADTNQPDSFGDSAGRIVYPEQNWSAAQSLWFYNVTQGSNLIPYDIFLHLEVADSEELFRSDQHMNRLRYLTQSPSIANPDGLAVGWVKDEHGGKDYVGFTCAACHTSQIHFQGTAIRIDGGAPLADMEKMLGSLSAALNASLENPAKFERLAAKVLKGKYPAEQEAFRAELTTLAAQISTYNKVNEPRHGEQLVAYGYGRLDAFGRIYNRVLAHLTPREPNFNPASAPVSYPYLWDTPQHDFVQWNGVGDNELAGPLGRNTGEALGVFAQFDLQKQRGDIGYRSSVVVRNLTRIERHLESLWSPSWEELAAQQVLPPINQSLAEQGREVFINYQCHSCHEAIDRTDPKRRIIAQFASLQTIGTDPYMAMNALNYSGKSGYFEGTKIKPLNPASPRYAANTPVLPALSSAVEGVLIEPDHDKTFIRRWAEKLYDLFASIGDNPIKHTQRHLDFEVVDKDKPATLAAYKARPLNGIWATAPYLHNGSVPSLYELFMPSCSDQEIASGKVCRPNKFTLGSRELDPIKVGFVGRDPAQYPDLFVFDTSLPSNSNKGHEYAAGVTPVFVLDEQGRPRKDSQGKPVMRRLEPISHAQRLALVEYLKTL</sequence>
<keyword evidence="2 4" id="KW-0479">Metal-binding</keyword>
<dbReference type="PANTHER" id="PTHR30600">
    <property type="entry name" value="CYTOCHROME C PEROXIDASE-RELATED"/>
    <property type="match status" value="1"/>
</dbReference>
<evidence type="ECO:0000256" key="1">
    <source>
        <dbReference type="ARBA" id="ARBA00022617"/>
    </source>
</evidence>
<dbReference type="SUPFAM" id="SSF46626">
    <property type="entry name" value="Cytochrome c"/>
    <property type="match status" value="1"/>
</dbReference>
<dbReference type="Proteomes" id="UP001595555">
    <property type="component" value="Unassembled WGS sequence"/>
</dbReference>
<feature type="domain" description="Cytochrome c" evidence="5">
    <location>
        <begin position="90"/>
        <end position="178"/>
    </location>
</feature>
<comment type="caution">
    <text evidence="6">The sequence shown here is derived from an EMBL/GenBank/DDBJ whole genome shotgun (WGS) entry which is preliminary data.</text>
</comment>
<organism evidence="6 7">
    <name type="scientific">Cellvibrio fontiphilus</name>
    <dbReference type="NCBI Taxonomy" id="1815559"/>
    <lineage>
        <taxon>Bacteria</taxon>
        <taxon>Pseudomonadati</taxon>
        <taxon>Pseudomonadota</taxon>
        <taxon>Gammaproteobacteria</taxon>
        <taxon>Cellvibrionales</taxon>
        <taxon>Cellvibrionaceae</taxon>
        <taxon>Cellvibrio</taxon>
    </lineage>
</organism>
<keyword evidence="1 4" id="KW-0349">Heme</keyword>
<evidence type="ECO:0000256" key="4">
    <source>
        <dbReference type="PROSITE-ProRule" id="PRU00433"/>
    </source>
</evidence>
<name>A0ABV7F9M3_9GAMM</name>
<keyword evidence="6" id="KW-0560">Oxidoreductase</keyword>
<dbReference type="PROSITE" id="PS51007">
    <property type="entry name" value="CYTC"/>
    <property type="match status" value="1"/>
</dbReference>
<protein>
    <submittedName>
        <fullName evidence="6">Di-heme-cytochrome C peroxidase</fullName>
    </submittedName>
</protein>
<keyword evidence="7" id="KW-1185">Reference proteome</keyword>
<proteinExistence type="predicted"/>
<dbReference type="NCBIfam" id="NF040606">
    <property type="entry name" value="CytoC_perox"/>
    <property type="match status" value="1"/>
</dbReference>
<evidence type="ECO:0000313" key="6">
    <source>
        <dbReference type="EMBL" id="MFC3114251.1"/>
    </source>
</evidence>